<dbReference type="InterPro" id="IPR040442">
    <property type="entry name" value="Pyrv_kinase-like_dom_sf"/>
</dbReference>
<evidence type="ECO:0000313" key="3">
    <source>
        <dbReference type="EMBL" id="HJG37651.1"/>
    </source>
</evidence>
<dbReference type="InterPro" id="IPR005000">
    <property type="entry name" value="Aldolase/citrate-lyase_domain"/>
</dbReference>
<dbReference type="RefSeq" id="WP_144744608.1">
    <property type="nucleotide sequence ID" value="NZ_DYUZ01000029.1"/>
</dbReference>
<dbReference type="AlphaFoldDB" id="A0A921LTR5"/>
<comment type="caution">
    <text evidence="3">The sequence shown here is derived from an EMBL/GenBank/DDBJ whole genome shotgun (WGS) entry which is preliminary data.</text>
</comment>
<name>A0A921LTR5_9ACTN</name>
<dbReference type="GO" id="GO:0046872">
    <property type="term" value="F:metal ion binding"/>
    <property type="evidence" value="ECO:0007669"/>
    <property type="project" value="UniProtKB-KW"/>
</dbReference>
<feature type="domain" description="HpcH/HpaI aldolase/citrate lyase" evidence="2">
    <location>
        <begin position="70"/>
        <end position="173"/>
    </location>
</feature>
<dbReference type="SUPFAM" id="SSF51621">
    <property type="entry name" value="Phosphoenolpyruvate/pyruvate domain"/>
    <property type="match status" value="1"/>
</dbReference>
<protein>
    <submittedName>
        <fullName evidence="3">Aldolase</fullName>
    </submittedName>
</protein>
<reference evidence="3" key="2">
    <citation type="submission" date="2021-09" db="EMBL/GenBank/DDBJ databases">
        <authorList>
            <person name="Gilroy R."/>
        </authorList>
    </citation>
    <scope>NUCLEOTIDE SEQUENCE</scope>
    <source>
        <strain evidence="3">ChiHjej13B12-9602</strain>
    </source>
</reference>
<dbReference type="EMBL" id="DYUZ01000029">
    <property type="protein sequence ID" value="HJG37651.1"/>
    <property type="molecule type" value="Genomic_DNA"/>
</dbReference>
<keyword evidence="1" id="KW-0479">Metal-binding</keyword>
<dbReference type="InterPro" id="IPR015813">
    <property type="entry name" value="Pyrv/PenolPyrv_kinase-like_dom"/>
</dbReference>
<dbReference type="GO" id="GO:0003824">
    <property type="term" value="F:catalytic activity"/>
    <property type="evidence" value="ECO:0007669"/>
    <property type="project" value="InterPro"/>
</dbReference>
<dbReference type="Gene3D" id="3.20.20.60">
    <property type="entry name" value="Phosphoenolpyruvate-binding domains"/>
    <property type="match status" value="1"/>
</dbReference>
<evidence type="ECO:0000259" key="2">
    <source>
        <dbReference type="Pfam" id="PF03328"/>
    </source>
</evidence>
<gene>
    <name evidence="3" type="ORF">K8V70_07325</name>
</gene>
<evidence type="ECO:0000313" key="4">
    <source>
        <dbReference type="Proteomes" id="UP000753256"/>
    </source>
</evidence>
<reference evidence="3" key="1">
    <citation type="journal article" date="2021" name="PeerJ">
        <title>Extensive microbial diversity within the chicken gut microbiome revealed by metagenomics and culture.</title>
        <authorList>
            <person name="Gilroy R."/>
            <person name="Ravi A."/>
            <person name="Getino M."/>
            <person name="Pursley I."/>
            <person name="Horton D.L."/>
            <person name="Alikhan N.F."/>
            <person name="Baker D."/>
            <person name="Gharbi K."/>
            <person name="Hall N."/>
            <person name="Watson M."/>
            <person name="Adriaenssens E.M."/>
            <person name="Foster-Nyarko E."/>
            <person name="Jarju S."/>
            <person name="Secka A."/>
            <person name="Antonio M."/>
            <person name="Oren A."/>
            <person name="Chaudhuri R.R."/>
            <person name="La Ragione R."/>
            <person name="Hildebrand F."/>
            <person name="Pallen M.J."/>
        </authorList>
    </citation>
    <scope>NUCLEOTIDE SEQUENCE</scope>
    <source>
        <strain evidence="3">ChiHjej13B12-9602</strain>
    </source>
</reference>
<organism evidence="3 4">
    <name type="scientific">Enorma phocaeensis</name>
    <dbReference type="NCBI Taxonomy" id="1871019"/>
    <lineage>
        <taxon>Bacteria</taxon>
        <taxon>Bacillati</taxon>
        <taxon>Actinomycetota</taxon>
        <taxon>Coriobacteriia</taxon>
        <taxon>Coriobacteriales</taxon>
        <taxon>Coriobacteriaceae</taxon>
        <taxon>Enorma</taxon>
    </lineage>
</organism>
<sequence length="261" mass="29063">MNATGRKMLEILKELKEDCGCKAIKAEFEAEGSRTDEMIMLNEVINRADVPLTIKIGGCEAVRDLDQCKLLGAAGVMAPMIETPFALSKFKGAAQKVYGDEMGSVEWIINAETITCQQNYDAILKEGAGFLDMVGVGRVDLSSSMGLTRADINSDTMFEAVSEIAKRSREAGLRVCFGGGISFDAIPFIQKMTPLADRFETRKVHFEITDDERVLRRGILLAMKFEALYLESKCTFYDRMAGEDRERMKMMYERIAVAEGK</sequence>
<dbReference type="Pfam" id="PF03328">
    <property type="entry name" value="HpcH_HpaI"/>
    <property type="match status" value="1"/>
</dbReference>
<evidence type="ECO:0000256" key="1">
    <source>
        <dbReference type="ARBA" id="ARBA00022723"/>
    </source>
</evidence>
<dbReference type="Proteomes" id="UP000753256">
    <property type="component" value="Unassembled WGS sequence"/>
</dbReference>
<accession>A0A921LTR5</accession>
<proteinExistence type="predicted"/>